<name>A0A3A6T1G8_9GAMM</name>
<proteinExistence type="predicted"/>
<dbReference type="Gene3D" id="2.60.120.1140">
    <property type="entry name" value="Protein of unknown function DUF192"/>
    <property type="match status" value="1"/>
</dbReference>
<protein>
    <submittedName>
        <fullName evidence="1">DUF192 domain-containing protein</fullName>
    </submittedName>
</protein>
<comment type="caution">
    <text evidence="1">The sequence shown here is derived from an EMBL/GenBank/DDBJ whole genome shotgun (WGS) entry which is preliminary data.</text>
</comment>
<dbReference type="AlphaFoldDB" id="A0A3A6T1G8"/>
<evidence type="ECO:0000313" key="1">
    <source>
        <dbReference type="EMBL" id="RJY04866.1"/>
    </source>
</evidence>
<dbReference type="EMBL" id="QYYH01000209">
    <property type="protein sequence ID" value="RJY04866.1"/>
    <property type="molecule type" value="Genomic_DNA"/>
</dbReference>
<sequence>MKCVRLSNQNGRLIAQVFIANTPWLRLRGLLGRPSLNNDQAMLISPCYSVHTIGMRYSLDIVYLNSQNQVLRIKKNLKPFRASACKGAAKVLELAAGGIKNKNINIGDIL</sequence>
<dbReference type="InterPro" id="IPR038695">
    <property type="entry name" value="Saro_0823-like_sf"/>
</dbReference>
<dbReference type="InterPro" id="IPR003795">
    <property type="entry name" value="DUF192"/>
</dbReference>
<organism evidence="1 2">
    <name type="scientific">Parashewanella spongiae</name>
    <dbReference type="NCBI Taxonomy" id="342950"/>
    <lineage>
        <taxon>Bacteria</taxon>
        <taxon>Pseudomonadati</taxon>
        <taxon>Pseudomonadota</taxon>
        <taxon>Gammaproteobacteria</taxon>
        <taxon>Alteromonadales</taxon>
        <taxon>Shewanellaceae</taxon>
        <taxon>Parashewanella</taxon>
    </lineage>
</organism>
<reference evidence="1 2" key="1">
    <citation type="submission" date="2018-09" db="EMBL/GenBank/DDBJ databases">
        <title>Phylogeny of the Shewanellaceae, and recommendation for two new genera, Pseudoshewanella and Parashewanella.</title>
        <authorList>
            <person name="Wang G."/>
        </authorList>
    </citation>
    <scope>NUCLEOTIDE SEQUENCE [LARGE SCALE GENOMIC DNA]</scope>
    <source>
        <strain evidence="1 2">KCTC 22492</strain>
    </source>
</reference>
<gene>
    <name evidence="1" type="ORF">D5R81_19095</name>
</gene>
<dbReference type="Proteomes" id="UP000273022">
    <property type="component" value="Unassembled WGS sequence"/>
</dbReference>
<dbReference type="PANTHER" id="PTHR37953">
    <property type="entry name" value="UPF0127 PROTEIN MJ1496"/>
    <property type="match status" value="1"/>
</dbReference>
<dbReference type="RefSeq" id="WP_121855176.1">
    <property type="nucleotide sequence ID" value="NZ_JAKILH010000221.1"/>
</dbReference>
<dbReference type="OrthoDB" id="9813379at2"/>
<dbReference type="Pfam" id="PF02643">
    <property type="entry name" value="DUF192"/>
    <property type="match status" value="1"/>
</dbReference>
<evidence type="ECO:0000313" key="2">
    <source>
        <dbReference type="Proteomes" id="UP000273022"/>
    </source>
</evidence>
<accession>A0A3A6T1G8</accession>
<dbReference type="PANTHER" id="PTHR37953:SF1">
    <property type="entry name" value="UPF0127 PROTEIN MJ1496"/>
    <property type="match status" value="1"/>
</dbReference>
<keyword evidence="2" id="KW-1185">Reference proteome</keyword>